<dbReference type="AlphaFoldDB" id="A0A9W6VN34"/>
<evidence type="ECO:0000313" key="2">
    <source>
        <dbReference type="Proteomes" id="UP001165135"/>
    </source>
</evidence>
<name>A0A9W6VN34_9ACTN</name>
<dbReference type="EMBL" id="BSTJ01000002">
    <property type="protein sequence ID" value="GLY74300.1"/>
    <property type="molecule type" value="Genomic_DNA"/>
</dbReference>
<accession>A0A9W6VN34</accession>
<gene>
    <name evidence="1" type="ORF">Airi01_025670</name>
</gene>
<comment type="caution">
    <text evidence="1">The sequence shown here is derived from an EMBL/GenBank/DDBJ whole genome shotgun (WGS) entry which is preliminary data.</text>
</comment>
<organism evidence="1 2">
    <name type="scientific">Actinoallomurus iriomotensis</name>
    <dbReference type="NCBI Taxonomy" id="478107"/>
    <lineage>
        <taxon>Bacteria</taxon>
        <taxon>Bacillati</taxon>
        <taxon>Actinomycetota</taxon>
        <taxon>Actinomycetes</taxon>
        <taxon>Streptosporangiales</taxon>
        <taxon>Thermomonosporaceae</taxon>
        <taxon>Actinoallomurus</taxon>
    </lineage>
</organism>
<evidence type="ECO:0000313" key="1">
    <source>
        <dbReference type="EMBL" id="GLY74300.1"/>
    </source>
</evidence>
<sequence length="50" mass="5407">MPGNPLDLRAGTRLADDGYRVLVDPGLAPGRHRLEIRAPGMDRLRALVAS</sequence>
<proteinExistence type="predicted"/>
<reference evidence="1" key="1">
    <citation type="submission" date="2023-03" db="EMBL/GenBank/DDBJ databases">
        <title>Actinoallomurus iriomotensis NBRC 103681.</title>
        <authorList>
            <person name="Ichikawa N."/>
            <person name="Sato H."/>
            <person name="Tonouchi N."/>
        </authorList>
    </citation>
    <scope>NUCLEOTIDE SEQUENCE</scope>
    <source>
        <strain evidence="1">NBRC 103681</strain>
    </source>
</reference>
<dbReference type="Proteomes" id="UP001165135">
    <property type="component" value="Unassembled WGS sequence"/>
</dbReference>
<protein>
    <submittedName>
        <fullName evidence="1">Uncharacterized protein</fullName>
    </submittedName>
</protein>